<feature type="region of interest" description="Disordered" evidence="1">
    <location>
        <begin position="182"/>
        <end position="201"/>
    </location>
</feature>
<dbReference type="InterPro" id="IPR046268">
    <property type="entry name" value="DUF6301"/>
</dbReference>
<dbReference type="Pfam" id="PF19818">
    <property type="entry name" value="DUF6301"/>
    <property type="match status" value="1"/>
</dbReference>
<gene>
    <name evidence="2" type="ORF">NP048_17140</name>
</gene>
<evidence type="ECO:0000313" key="3">
    <source>
        <dbReference type="Proteomes" id="UP001316384"/>
    </source>
</evidence>
<keyword evidence="3" id="KW-1185">Reference proteome</keyword>
<protein>
    <submittedName>
        <fullName evidence="2">DUF6301 family protein</fullName>
    </submittedName>
</protein>
<evidence type="ECO:0000256" key="1">
    <source>
        <dbReference type="SAM" id="MobiDB-lite"/>
    </source>
</evidence>
<organism evidence="2 3">
    <name type="scientific">Cellulomonas xiejunii</name>
    <dbReference type="NCBI Taxonomy" id="2968083"/>
    <lineage>
        <taxon>Bacteria</taxon>
        <taxon>Bacillati</taxon>
        <taxon>Actinomycetota</taxon>
        <taxon>Actinomycetes</taxon>
        <taxon>Micrococcales</taxon>
        <taxon>Cellulomonadaceae</taxon>
        <taxon>Cellulomonas</taxon>
    </lineage>
</organism>
<dbReference type="Proteomes" id="UP001316384">
    <property type="component" value="Chromosome"/>
</dbReference>
<evidence type="ECO:0000313" key="2">
    <source>
        <dbReference type="EMBL" id="UUI71494.1"/>
    </source>
</evidence>
<dbReference type="EMBL" id="CP101987">
    <property type="protein sequence ID" value="UUI71494.1"/>
    <property type="molecule type" value="Genomic_DNA"/>
</dbReference>
<proteinExistence type="predicted"/>
<dbReference type="RefSeq" id="WP_256769337.1">
    <property type="nucleotide sequence ID" value="NZ_CP101987.1"/>
</dbReference>
<sequence>MRHAVEPRTSGFARHDRQPVSDIGAPSMRTAAPEQITAMLVVFETVPWPAGKDVAGALADALGWTVRADLPNGVHYVTALETNDRRADVLIEPDGAGGGTIVALTVQVSDRVADAPADLDQAYRSVVATVEDRLGTPVRADSWTNPRTVWDLATGGRIAVQRLNAGVSLVLLSQRGADLEREEDRLGIDPNRVPGTGHEGL</sequence>
<feature type="region of interest" description="Disordered" evidence="1">
    <location>
        <begin position="1"/>
        <end position="26"/>
    </location>
</feature>
<reference evidence="2 3" key="1">
    <citation type="submission" date="2022-07" db="EMBL/GenBank/DDBJ databases">
        <title>Novel species in genus cellulomonas.</title>
        <authorList>
            <person name="Ye L."/>
        </authorList>
    </citation>
    <scope>NUCLEOTIDE SEQUENCE [LARGE SCALE GENOMIC DNA]</scope>
    <source>
        <strain evidence="3">zg-B89</strain>
    </source>
</reference>
<name>A0ABY5KLW5_9CELL</name>
<accession>A0ABY5KLW5</accession>